<proteinExistence type="predicted"/>
<keyword evidence="1" id="KW-1133">Transmembrane helix</keyword>
<evidence type="ECO:0000313" key="3">
    <source>
        <dbReference type="Proteomes" id="UP000199700"/>
    </source>
</evidence>
<sequence length="304" mass="33412">MWQNWHSIITCPGLVGTYGVKMPKPIKVVIASVASIAGVAMIVLVVIVVSSAITDITDMPPDKRRLPQQALTPEEITLSVAPQTDGSLHISERLIFDATANEDRPIKWYISGETIGSERDGPRYFVVPTVSDVTAVQLSTAEESTKDDPVEVGDLTVTRDDSEVEDPFFDSVIYEFTNSNPPNEDSQWTPGRHIIDISYVLDDVYLEVEGREFFALPLSFPNGSHEATSIRTISLASGGKIRCLPNNRSFTPDDDCSGLRERSLGQDGTRLTWRRAVTDNIDAIGFDAPDNMQAEPSAAPEKWS</sequence>
<dbReference type="STRING" id="629680.SAMN04489751_3168"/>
<gene>
    <name evidence="2" type="ORF">SAMN04489751_3168</name>
</gene>
<keyword evidence="3" id="KW-1185">Reference proteome</keyword>
<feature type="transmembrane region" description="Helical" evidence="1">
    <location>
        <begin position="28"/>
        <end position="53"/>
    </location>
</feature>
<keyword evidence="1" id="KW-0812">Transmembrane</keyword>
<dbReference type="AlphaFoldDB" id="A0A1H1VWU2"/>
<organism evidence="2 3">
    <name type="scientific">Brevibacterium sandarakinum</name>
    <dbReference type="NCBI Taxonomy" id="629680"/>
    <lineage>
        <taxon>Bacteria</taxon>
        <taxon>Bacillati</taxon>
        <taxon>Actinomycetota</taxon>
        <taxon>Actinomycetes</taxon>
        <taxon>Micrococcales</taxon>
        <taxon>Brevibacteriaceae</taxon>
        <taxon>Brevibacterium</taxon>
    </lineage>
</organism>
<reference evidence="2" key="1">
    <citation type="submission" date="2016-10" db="EMBL/GenBank/DDBJ databases">
        <authorList>
            <person name="Varghese N."/>
            <person name="Submissions S."/>
        </authorList>
    </citation>
    <scope>NUCLEOTIDE SEQUENCE [LARGE SCALE GENOMIC DNA]</scope>
    <source>
        <strain evidence="2">DSM 22082</strain>
    </source>
</reference>
<keyword evidence="1" id="KW-0472">Membrane</keyword>
<protein>
    <submittedName>
        <fullName evidence="2">Uncharacterized protein</fullName>
    </submittedName>
</protein>
<evidence type="ECO:0000313" key="2">
    <source>
        <dbReference type="EMBL" id="SDS89468.1"/>
    </source>
</evidence>
<dbReference type="Proteomes" id="UP000199700">
    <property type="component" value="Chromosome"/>
</dbReference>
<dbReference type="EMBL" id="LT629739">
    <property type="protein sequence ID" value="SDS89468.1"/>
    <property type="molecule type" value="Genomic_DNA"/>
</dbReference>
<accession>A0A1H1VWU2</accession>
<name>A0A1H1VWU2_BRESA</name>
<evidence type="ECO:0000256" key="1">
    <source>
        <dbReference type="SAM" id="Phobius"/>
    </source>
</evidence>